<organism evidence="3 4">
    <name type="scientific">Mycolicibacterium komossense</name>
    <dbReference type="NCBI Taxonomy" id="1779"/>
    <lineage>
        <taxon>Bacteria</taxon>
        <taxon>Bacillati</taxon>
        <taxon>Actinomycetota</taxon>
        <taxon>Actinomycetes</taxon>
        <taxon>Mycobacteriales</taxon>
        <taxon>Mycobacteriaceae</taxon>
        <taxon>Mycolicibacterium</taxon>
    </lineage>
</organism>
<keyword evidence="4" id="KW-1185">Reference proteome</keyword>
<feature type="signal peptide" evidence="2">
    <location>
        <begin position="1"/>
        <end position="24"/>
    </location>
</feature>
<feature type="region of interest" description="Disordered" evidence="1">
    <location>
        <begin position="32"/>
        <end position="102"/>
    </location>
</feature>
<feature type="chain" id="PRO_5045367459" description="Peptidase C39-like domain-containing protein" evidence="2">
    <location>
        <begin position="25"/>
        <end position="419"/>
    </location>
</feature>
<gene>
    <name evidence="3" type="ORF">H7J73_31600</name>
</gene>
<dbReference type="EMBL" id="JACKTY010000051">
    <property type="protein sequence ID" value="MCV7230561.1"/>
    <property type="molecule type" value="Genomic_DNA"/>
</dbReference>
<evidence type="ECO:0000313" key="3">
    <source>
        <dbReference type="EMBL" id="MCV7230561.1"/>
    </source>
</evidence>
<dbReference type="RefSeq" id="WP_264071852.1">
    <property type="nucleotide sequence ID" value="NZ_JACKTY010000051.1"/>
</dbReference>
<reference evidence="3 4" key="1">
    <citation type="journal article" date="2022" name="BMC Genomics">
        <title>Comparative genome analysis of mycobacteria focusing on tRNA and non-coding RNA.</title>
        <authorList>
            <person name="Behra P.R.K."/>
            <person name="Pettersson B.M.F."/>
            <person name="Ramesh M."/>
            <person name="Das S."/>
            <person name="Dasgupta S."/>
            <person name="Kirsebom L.A."/>
        </authorList>
    </citation>
    <scope>NUCLEOTIDE SEQUENCE [LARGE SCALE GENOMIC DNA]</scope>
    <source>
        <strain evidence="3 4">DSM 44078</strain>
    </source>
</reference>
<comment type="caution">
    <text evidence="3">The sequence shown here is derived from an EMBL/GenBank/DDBJ whole genome shotgun (WGS) entry which is preliminary data.</text>
</comment>
<evidence type="ECO:0000256" key="2">
    <source>
        <dbReference type="SAM" id="SignalP"/>
    </source>
</evidence>
<feature type="compositionally biased region" description="Low complexity" evidence="1">
    <location>
        <begin position="73"/>
        <end position="93"/>
    </location>
</feature>
<feature type="compositionally biased region" description="Low complexity" evidence="1">
    <location>
        <begin position="32"/>
        <end position="62"/>
    </location>
</feature>
<sequence length="419" mass="42722">MKSARSVARTGACAFALGVGLALAAGAGAADANAAPAGAGSSSGSSSNTGASASGDGSSSVTGHRRAQGAKPSVAARTTVASSSAPTTKSVTVRTAESGESRSAAVFSATAQSGSAADIPASLTRRSVSRSSLLAPAIGGTTTAPVSPAVPVPATQPLVDALGLAAREAEGRMYGNPTLNSKYWVAQHSMNCMLMATAAVIGQLTGKTPTEPQIVFEASTTPSVVVEGTNMYLGLKSNTGVRTQDALALLRNHGISTDLTAYTNSDAAMEALKTAIDDPDKAVIVAVNGGVIWHATYGSDLPPNANVANHAVVVIGVDTANNIVHLNDSGMSDQFNQATGRPWGQDLQVPLDDFIQAWKTSNYLLMSASVTANPEPRAAWVDLAPRRDIANYLVNTPFALGDLRNTDPDAAAHLAHYRN</sequence>
<dbReference type="Gene3D" id="3.90.70.10">
    <property type="entry name" value="Cysteine proteinases"/>
    <property type="match status" value="1"/>
</dbReference>
<dbReference type="PROSITE" id="PS00639">
    <property type="entry name" value="THIOL_PROTEASE_HIS"/>
    <property type="match status" value="1"/>
</dbReference>
<protein>
    <recommendedName>
        <fullName evidence="5">Peptidase C39-like domain-containing protein</fullName>
    </recommendedName>
</protein>
<evidence type="ECO:0008006" key="5">
    <source>
        <dbReference type="Google" id="ProtNLM"/>
    </source>
</evidence>
<accession>A0ABT3CMF1</accession>
<name>A0ABT3CMF1_9MYCO</name>
<evidence type="ECO:0000313" key="4">
    <source>
        <dbReference type="Proteomes" id="UP001526201"/>
    </source>
</evidence>
<keyword evidence="2" id="KW-0732">Signal</keyword>
<dbReference type="Proteomes" id="UP001526201">
    <property type="component" value="Unassembled WGS sequence"/>
</dbReference>
<dbReference type="InterPro" id="IPR025660">
    <property type="entry name" value="Pept_his_AS"/>
</dbReference>
<evidence type="ECO:0000256" key="1">
    <source>
        <dbReference type="SAM" id="MobiDB-lite"/>
    </source>
</evidence>
<proteinExistence type="predicted"/>